<name>X1QYR2_9ZZZZ</name>
<dbReference type="Pfam" id="PF13578">
    <property type="entry name" value="Methyltransf_24"/>
    <property type="match status" value="1"/>
</dbReference>
<reference evidence="1" key="1">
    <citation type="journal article" date="2014" name="Front. Microbiol.">
        <title>High frequency of phylogenetically diverse reductive dehalogenase-homologous genes in deep subseafloor sedimentary metagenomes.</title>
        <authorList>
            <person name="Kawai M."/>
            <person name="Futagami T."/>
            <person name="Toyoda A."/>
            <person name="Takaki Y."/>
            <person name="Nishi S."/>
            <person name="Hori S."/>
            <person name="Arai W."/>
            <person name="Tsubouchi T."/>
            <person name="Morono Y."/>
            <person name="Uchiyama I."/>
            <person name="Ito T."/>
            <person name="Fujiyama A."/>
            <person name="Inagaki F."/>
            <person name="Takami H."/>
        </authorList>
    </citation>
    <scope>NUCLEOTIDE SEQUENCE</scope>
    <source>
        <strain evidence="1">Expedition CK06-06</strain>
    </source>
</reference>
<organism evidence="1">
    <name type="scientific">marine sediment metagenome</name>
    <dbReference type="NCBI Taxonomy" id="412755"/>
    <lineage>
        <taxon>unclassified sequences</taxon>
        <taxon>metagenomes</taxon>
        <taxon>ecological metagenomes</taxon>
    </lineage>
</organism>
<proteinExistence type="predicted"/>
<dbReference type="SUPFAM" id="SSF53335">
    <property type="entry name" value="S-adenosyl-L-methionine-dependent methyltransferases"/>
    <property type="match status" value="1"/>
</dbReference>
<comment type="caution">
    <text evidence="1">The sequence shown here is derived from an EMBL/GenBank/DDBJ whole genome shotgun (WGS) entry which is preliminary data.</text>
</comment>
<dbReference type="AlphaFoldDB" id="X1QYR2"/>
<sequence>MKNNYDRYDIGSVRQRLSEMEGKPWLVKESIAFIEEVINKDSIILEFGAGASTIWFAERAKRVYSFETNKAWRQVLHEELVKGGFDNTILYFGVNDYFKKAPSNKGFESMLRGDNIDLALIDHRSYSRSRVFEGTVKVIKANGYLVFDNSNRKRYSQSIEFMDSLGWEKFEFWGNGYSPHGRSWKTTIWKKGTLVSLNVEAEKPHLNRE</sequence>
<dbReference type="Gene3D" id="3.40.50.150">
    <property type="entry name" value="Vaccinia Virus protein VP39"/>
    <property type="match status" value="1"/>
</dbReference>
<dbReference type="InterPro" id="IPR029063">
    <property type="entry name" value="SAM-dependent_MTases_sf"/>
</dbReference>
<gene>
    <name evidence="1" type="ORF">S12H4_18006</name>
</gene>
<dbReference type="EMBL" id="BARW01008857">
    <property type="protein sequence ID" value="GAI73712.1"/>
    <property type="molecule type" value="Genomic_DNA"/>
</dbReference>
<evidence type="ECO:0008006" key="2">
    <source>
        <dbReference type="Google" id="ProtNLM"/>
    </source>
</evidence>
<accession>X1QYR2</accession>
<protein>
    <recommendedName>
        <fullName evidence="2">Methyltransferase domain-containing protein</fullName>
    </recommendedName>
</protein>
<evidence type="ECO:0000313" key="1">
    <source>
        <dbReference type="EMBL" id="GAI73712.1"/>
    </source>
</evidence>